<dbReference type="OrthoDB" id="70763at2759"/>
<dbReference type="GO" id="GO:0034719">
    <property type="term" value="C:SMN-Sm protein complex"/>
    <property type="evidence" value="ECO:0007669"/>
    <property type="project" value="InterPro"/>
</dbReference>
<keyword evidence="2" id="KW-1185">Reference proteome</keyword>
<gene>
    <name evidence="1" type="ORF">INT47_006156</name>
</gene>
<dbReference type="Gene3D" id="2.30.30.100">
    <property type="match status" value="1"/>
</dbReference>
<evidence type="ECO:0000313" key="2">
    <source>
        <dbReference type="Proteomes" id="UP000603453"/>
    </source>
</evidence>
<dbReference type="Proteomes" id="UP000603453">
    <property type="component" value="Unassembled WGS sequence"/>
</dbReference>
<dbReference type="Pfam" id="PF11095">
    <property type="entry name" value="Gemin7"/>
    <property type="match status" value="1"/>
</dbReference>
<name>A0A8H7RD56_9FUNG</name>
<dbReference type="AlphaFoldDB" id="A0A8H7RD56"/>
<accession>A0A8H7RD56</accession>
<evidence type="ECO:0000313" key="1">
    <source>
        <dbReference type="EMBL" id="KAG2208300.1"/>
    </source>
</evidence>
<protein>
    <submittedName>
        <fullName evidence="1">Uncharacterized protein</fullName>
    </submittedName>
</protein>
<dbReference type="PANTHER" id="PTHR14679">
    <property type="entry name" value="GEM-ASSOCIATED PROTEIN 7"/>
    <property type="match status" value="1"/>
</dbReference>
<organism evidence="1 2">
    <name type="scientific">Mucor saturninus</name>
    <dbReference type="NCBI Taxonomy" id="64648"/>
    <lineage>
        <taxon>Eukaryota</taxon>
        <taxon>Fungi</taxon>
        <taxon>Fungi incertae sedis</taxon>
        <taxon>Mucoromycota</taxon>
        <taxon>Mucoromycotina</taxon>
        <taxon>Mucoromycetes</taxon>
        <taxon>Mucorales</taxon>
        <taxon>Mucorineae</taxon>
        <taxon>Mucoraceae</taxon>
        <taxon>Mucor</taxon>
    </lineage>
</organism>
<dbReference type="PANTHER" id="PTHR14679:SF1">
    <property type="entry name" value="GEM-ASSOCIATED PROTEIN 7"/>
    <property type="match status" value="1"/>
</dbReference>
<dbReference type="GO" id="GO:0000387">
    <property type="term" value="P:spliceosomal snRNP assembly"/>
    <property type="evidence" value="ECO:0007669"/>
    <property type="project" value="TreeGrafter"/>
</dbReference>
<sequence>MSEANLRDRYLQLWLNLIRQEPIATFHLHSNCTVQGKLCGTDSENNRFRVDQLNSPIGVYEKAVIRGTDVNRIEL</sequence>
<reference evidence="1" key="1">
    <citation type="submission" date="2020-12" db="EMBL/GenBank/DDBJ databases">
        <title>Metabolic potential, ecology and presence of endohyphal bacteria is reflected in genomic diversity of Mucoromycotina.</title>
        <authorList>
            <person name="Muszewska A."/>
            <person name="Okrasinska A."/>
            <person name="Steczkiewicz K."/>
            <person name="Drgas O."/>
            <person name="Orlowska M."/>
            <person name="Perlinska-Lenart U."/>
            <person name="Aleksandrzak-Piekarczyk T."/>
            <person name="Szatraj K."/>
            <person name="Zielenkiewicz U."/>
            <person name="Pilsyk S."/>
            <person name="Malc E."/>
            <person name="Mieczkowski P."/>
            <person name="Kruszewska J.S."/>
            <person name="Biernat P."/>
            <person name="Pawlowska J."/>
        </authorList>
    </citation>
    <scope>NUCLEOTIDE SEQUENCE</scope>
    <source>
        <strain evidence="1">WA0000017839</strain>
    </source>
</reference>
<dbReference type="EMBL" id="JAEPRD010000020">
    <property type="protein sequence ID" value="KAG2208300.1"/>
    <property type="molecule type" value="Genomic_DNA"/>
</dbReference>
<comment type="caution">
    <text evidence="1">The sequence shown here is derived from an EMBL/GenBank/DDBJ whole genome shotgun (WGS) entry which is preliminary data.</text>
</comment>
<dbReference type="InterPro" id="IPR020338">
    <property type="entry name" value="SMN_gemin7"/>
</dbReference>
<proteinExistence type="predicted"/>